<gene>
    <name evidence="1" type="ORF">BO66DRAFT_229552</name>
</gene>
<evidence type="ECO:0000313" key="1">
    <source>
        <dbReference type="EMBL" id="RAH64826.1"/>
    </source>
</evidence>
<name>A0ACD1GTY0_9EURO</name>
<protein>
    <submittedName>
        <fullName evidence="1">Uncharacterized protein</fullName>
    </submittedName>
</protein>
<sequence length="121" mass="14220">MMVVDQSYTVVVSWFFPFFFLFFFCMFVFHACSRLRKPAGIHAMLPYRMKVNFRPNTHPKKQKKKVREKGGGKGSVQSPFPFLSYNNTLVTFRLSSLHTKYRQPFRHPPPLSSHPNSQAFK</sequence>
<dbReference type="Proteomes" id="UP000249661">
    <property type="component" value="Unassembled WGS sequence"/>
</dbReference>
<organism evidence="1 2">
    <name type="scientific">Aspergillus aculeatinus CBS 121060</name>
    <dbReference type="NCBI Taxonomy" id="1448322"/>
    <lineage>
        <taxon>Eukaryota</taxon>
        <taxon>Fungi</taxon>
        <taxon>Dikarya</taxon>
        <taxon>Ascomycota</taxon>
        <taxon>Pezizomycotina</taxon>
        <taxon>Eurotiomycetes</taxon>
        <taxon>Eurotiomycetidae</taxon>
        <taxon>Eurotiales</taxon>
        <taxon>Aspergillaceae</taxon>
        <taxon>Aspergillus</taxon>
        <taxon>Aspergillus subgen. Circumdati</taxon>
    </lineage>
</organism>
<evidence type="ECO:0000313" key="2">
    <source>
        <dbReference type="Proteomes" id="UP000249661"/>
    </source>
</evidence>
<dbReference type="EMBL" id="KZ825004">
    <property type="protein sequence ID" value="RAH64826.1"/>
    <property type="molecule type" value="Genomic_DNA"/>
</dbReference>
<reference evidence="1" key="1">
    <citation type="submission" date="2018-02" db="EMBL/GenBank/DDBJ databases">
        <title>The genomes of Aspergillus section Nigri reveals drivers in fungal speciation.</title>
        <authorList>
            <consortium name="DOE Joint Genome Institute"/>
            <person name="Vesth T.C."/>
            <person name="Nybo J."/>
            <person name="Theobald S."/>
            <person name="Brandl J."/>
            <person name="Frisvad J.C."/>
            <person name="Nielsen K.F."/>
            <person name="Lyhne E.K."/>
            <person name="Kogle M.E."/>
            <person name="Kuo A."/>
            <person name="Riley R."/>
            <person name="Clum A."/>
            <person name="Nolan M."/>
            <person name="Lipzen A."/>
            <person name="Salamov A."/>
            <person name="Henrissat B."/>
            <person name="Wiebenga A."/>
            <person name="De vries R.P."/>
            <person name="Grigoriev I.V."/>
            <person name="Mortensen U.H."/>
            <person name="Andersen M.R."/>
            <person name="Baker S.E."/>
        </authorList>
    </citation>
    <scope>NUCLEOTIDE SEQUENCE</scope>
    <source>
        <strain evidence="1">CBS 121060</strain>
    </source>
</reference>
<accession>A0ACD1GTY0</accession>
<proteinExistence type="predicted"/>
<keyword evidence="2" id="KW-1185">Reference proteome</keyword>